<dbReference type="AlphaFoldDB" id="A0A816F574"/>
<sequence length="80" mass="8558">MSRFEVCCQSGLCHGGSGSGGGDSNTYRGERTHFDVAVGYTACGTLRSRFDMVAALNAPQFHSHIPNVNPNTCSSTIWKC</sequence>
<evidence type="ECO:0000313" key="2">
    <source>
        <dbReference type="EMBL" id="CAF1658671.1"/>
    </source>
</evidence>
<proteinExistence type="predicted"/>
<organism evidence="2 3">
    <name type="scientific">Adineta ricciae</name>
    <name type="common">Rotifer</name>
    <dbReference type="NCBI Taxonomy" id="249248"/>
    <lineage>
        <taxon>Eukaryota</taxon>
        <taxon>Metazoa</taxon>
        <taxon>Spiralia</taxon>
        <taxon>Gnathifera</taxon>
        <taxon>Rotifera</taxon>
        <taxon>Eurotatoria</taxon>
        <taxon>Bdelloidea</taxon>
        <taxon>Adinetida</taxon>
        <taxon>Adinetidae</taxon>
        <taxon>Adineta</taxon>
    </lineage>
</organism>
<evidence type="ECO:0000313" key="3">
    <source>
        <dbReference type="Proteomes" id="UP000663828"/>
    </source>
</evidence>
<name>A0A816F574_ADIRI</name>
<dbReference type="Proteomes" id="UP000663852">
    <property type="component" value="Unassembled WGS sequence"/>
</dbReference>
<protein>
    <submittedName>
        <fullName evidence="2">Uncharacterized protein</fullName>
    </submittedName>
</protein>
<dbReference type="EMBL" id="CAJNOR010011045">
    <property type="protein sequence ID" value="CAF1658671.1"/>
    <property type="molecule type" value="Genomic_DNA"/>
</dbReference>
<evidence type="ECO:0000313" key="1">
    <source>
        <dbReference type="EMBL" id="CAF0820225.1"/>
    </source>
</evidence>
<dbReference type="Proteomes" id="UP000663828">
    <property type="component" value="Unassembled WGS sequence"/>
</dbReference>
<dbReference type="OrthoDB" id="9983485at2759"/>
<accession>A0A816F574</accession>
<comment type="caution">
    <text evidence="2">The sequence shown here is derived from an EMBL/GenBank/DDBJ whole genome shotgun (WGS) entry which is preliminary data.</text>
</comment>
<reference evidence="2" key="1">
    <citation type="submission" date="2021-02" db="EMBL/GenBank/DDBJ databases">
        <authorList>
            <person name="Nowell W R."/>
        </authorList>
    </citation>
    <scope>NUCLEOTIDE SEQUENCE</scope>
</reference>
<gene>
    <name evidence="1" type="ORF">EDS130_LOCUS5816</name>
    <name evidence="2" type="ORF">XAT740_LOCUS56417</name>
</gene>
<keyword evidence="3" id="KW-1185">Reference proteome</keyword>
<dbReference type="EMBL" id="CAJNOJ010000016">
    <property type="protein sequence ID" value="CAF0820225.1"/>
    <property type="molecule type" value="Genomic_DNA"/>
</dbReference>